<organism evidence="2 3">
    <name type="scientific">Sulfidibacter corallicola</name>
    <dbReference type="NCBI Taxonomy" id="2818388"/>
    <lineage>
        <taxon>Bacteria</taxon>
        <taxon>Pseudomonadati</taxon>
        <taxon>Acidobacteriota</taxon>
        <taxon>Holophagae</taxon>
        <taxon>Acanthopleuribacterales</taxon>
        <taxon>Acanthopleuribacteraceae</taxon>
        <taxon>Sulfidibacter</taxon>
    </lineage>
</organism>
<gene>
    <name evidence="2" type="ORF">J3U87_09730</name>
</gene>
<proteinExistence type="predicted"/>
<dbReference type="InterPro" id="IPR038765">
    <property type="entry name" value="Papain-like_cys_pep_sf"/>
</dbReference>
<name>A0A8A4TUC9_SULCO</name>
<sequence length="270" mass="30131">MLAVAVLVVGLWLPLPDAAVKPGAPVIMGTQRSSFRLVPATTGMTFPGYRNNGYRQLVEPGEKGFLIRIETVNGQISSKLKGRRVTLSPELAPLAEVLNANHEEYLADQVTYMFEWLRREIEYETEWVADQTIEKVMRTRSANCVGLSSVAIEVLAAMGVRARYVTGIAFQRQDKAKLVLEGSVLHRWIEIHYEDAGWVFADPSGKVNFVEATYLVMGVDSVHPLEELKERAVGSSVELLKLENGFRVIGRIPGVDGRLRIRPNRLFVNP</sequence>
<dbReference type="KEGG" id="scor:J3U87_09730"/>
<dbReference type="InterPro" id="IPR002931">
    <property type="entry name" value="Transglutaminase-like"/>
</dbReference>
<dbReference type="SUPFAM" id="SSF54001">
    <property type="entry name" value="Cysteine proteinases"/>
    <property type="match status" value="1"/>
</dbReference>
<dbReference type="AlphaFoldDB" id="A0A8A4TUC9"/>
<keyword evidence="3" id="KW-1185">Reference proteome</keyword>
<evidence type="ECO:0000313" key="3">
    <source>
        <dbReference type="Proteomes" id="UP000663929"/>
    </source>
</evidence>
<dbReference type="SMART" id="SM00460">
    <property type="entry name" value="TGc"/>
    <property type="match status" value="1"/>
</dbReference>
<dbReference type="PANTHER" id="PTHR33490">
    <property type="entry name" value="BLR5614 PROTEIN-RELATED"/>
    <property type="match status" value="1"/>
</dbReference>
<reference evidence="2" key="1">
    <citation type="submission" date="2021-03" db="EMBL/GenBank/DDBJ databases">
        <title>Acanthopleuribacteraceae sp. M133.</title>
        <authorList>
            <person name="Wang G."/>
        </authorList>
    </citation>
    <scope>NUCLEOTIDE SEQUENCE</scope>
    <source>
        <strain evidence="2">M133</strain>
    </source>
</reference>
<accession>A0A8A4TUC9</accession>
<dbReference type="RefSeq" id="WP_237382846.1">
    <property type="nucleotide sequence ID" value="NZ_CP071793.1"/>
</dbReference>
<dbReference type="Gene3D" id="3.10.620.30">
    <property type="match status" value="1"/>
</dbReference>
<evidence type="ECO:0000259" key="1">
    <source>
        <dbReference type="SMART" id="SM00460"/>
    </source>
</evidence>
<dbReference type="Proteomes" id="UP000663929">
    <property type="component" value="Chromosome"/>
</dbReference>
<dbReference type="Pfam" id="PF01841">
    <property type="entry name" value="Transglut_core"/>
    <property type="match status" value="1"/>
</dbReference>
<feature type="domain" description="Transglutaminase-like" evidence="1">
    <location>
        <begin position="136"/>
        <end position="205"/>
    </location>
</feature>
<dbReference type="EMBL" id="CP071793">
    <property type="protein sequence ID" value="QTD52744.1"/>
    <property type="molecule type" value="Genomic_DNA"/>
</dbReference>
<evidence type="ECO:0000313" key="2">
    <source>
        <dbReference type="EMBL" id="QTD52744.1"/>
    </source>
</evidence>
<protein>
    <submittedName>
        <fullName evidence="2">Transglutaminase family protein</fullName>
    </submittedName>
</protein>